<evidence type="ECO:0000313" key="4">
    <source>
        <dbReference type="Proteomes" id="UP000293291"/>
    </source>
</evidence>
<dbReference type="EMBL" id="SDWU01000001">
    <property type="protein sequence ID" value="RYC05119.1"/>
    <property type="molecule type" value="Genomic_DNA"/>
</dbReference>
<dbReference type="OrthoDB" id="8871309at2"/>
<evidence type="ECO:0000256" key="1">
    <source>
        <dbReference type="SAM" id="MobiDB-lite"/>
    </source>
</evidence>
<dbReference type="SUPFAM" id="SSF53474">
    <property type="entry name" value="alpha/beta-Hydrolases"/>
    <property type="match status" value="1"/>
</dbReference>
<dbReference type="Proteomes" id="UP000293291">
    <property type="component" value="Unassembled WGS sequence"/>
</dbReference>
<protein>
    <submittedName>
        <fullName evidence="3">Alpha/beta hydrolase</fullName>
    </submittedName>
</protein>
<dbReference type="InterPro" id="IPR029058">
    <property type="entry name" value="AB_hydrolase_fold"/>
</dbReference>
<dbReference type="InterPro" id="IPR000073">
    <property type="entry name" value="AB_hydrolase_1"/>
</dbReference>
<evidence type="ECO:0000259" key="2">
    <source>
        <dbReference type="Pfam" id="PF12697"/>
    </source>
</evidence>
<accession>A0A4Q2SM52</accession>
<gene>
    <name evidence="3" type="ORF">EUA07_01100</name>
</gene>
<reference evidence="3 4" key="1">
    <citation type="submission" date="2019-01" db="EMBL/GenBank/DDBJ databases">
        <title>Novel species of Nocardioides.</title>
        <authorList>
            <person name="Liu Q."/>
            <person name="Xin Y.-H."/>
        </authorList>
    </citation>
    <scope>NUCLEOTIDE SEQUENCE [LARGE SCALE GENOMIC DNA]</scope>
    <source>
        <strain evidence="3 4">CGMCC 4.6875</strain>
    </source>
</reference>
<name>A0A4Q2SM52_9ACTN</name>
<dbReference type="GO" id="GO:0016787">
    <property type="term" value="F:hydrolase activity"/>
    <property type="evidence" value="ECO:0007669"/>
    <property type="project" value="UniProtKB-KW"/>
</dbReference>
<keyword evidence="4" id="KW-1185">Reference proteome</keyword>
<feature type="region of interest" description="Disordered" evidence="1">
    <location>
        <begin position="17"/>
        <end position="39"/>
    </location>
</feature>
<comment type="caution">
    <text evidence="3">The sequence shown here is derived from an EMBL/GenBank/DDBJ whole genome shotgun (WGS) entry which is preliminary data.</text>
</comment>
<dbReference type="Gene3D" id="3.40.50.1820">
    <property type="entry name" value="alpha/beta hydrolase"/>
    <property type="match status" value="1"/>
</dbReference>
<dbReference type="RefSeq" id="WP_129453141.1">
    <property type="nucleotide sequence ID" value="NZ_JACXYX010000003.1"/>
</dbReference>
<keyword evidence="3" id="KW-0378">Hydrolase</keyword>
<organism evidence="3 4">
    <name type="scientific">Nocardioides ganghwensis</name>
    <dbReference type="NCBI Taxonomy" id="252230"/>
    <lineage>
        <taxon>Bacteria</taxon>
        <taxon>Bacillati</taxon>
        <taxon>Actinomycetota</taxon>
        <taxon>Actinomycetes</taxon>
        <taxon>Propionibacteriales</taxon>
        <taxon>Nocardioidaceae</taxon>
        <taxon>Nocardioides</taxon>
    </lineage>
</organism>
<proteinExistence type="predicted"/>
<feature type="domain" description="AB hydrolase-1" evidence="2">
    <location>
        <begin position="76"/>
        <end position="233"/>
    </location>
</feature>
<evidence type="ECO:0000313" key="3">
    <source>
        <dbReference type="EMBL" id="RYC05119.1"/>
    </source>
</evidence>
<dbReference type="Pfam" id="PF12697">
    <property type="entry name" value="Abhydrolase_6"/>
    <property type="match status" value="1"/>
</dbReference>
<dbReference type="AlphaFoldDB" id="A0A4Q2SM52"/>
<sequence>MPRLPLSGHHLLAATGVRSRARHRADPAELGHPGGPPSTRAALGELGSALDGVRLLGALPRLSTAPRGDGHLVVDIPGWRAPELSGAPLRAYLRRLGYDARGWGFGTNTGDPRRDVARLSKRLLELVDDAGEPASLVGWSLGGVIAREVARRHPDAVRRVITYGTPVAGGPRHTTVARAYRRGPDPDARRVAERLDPTAPIPVPLTILFSKRDGIVAWQACLDHTSPDAEHVEVFSTHIGMGIDPDVWTVVADRLAQPVGVRRPRRG</sequence>